<dbReference type="EMBL" id="NKTX01000081">
    <property type="protein sequence ID" value="PYD79052.1"/>
    <property type="molecule type" value="Genomic_DNA"/>
</dbReference>
<organism evidence="1 2">
    <name type="scientific">Komagataeibacter oboediens</name>
    <dbReference type="NCBI Taxonomy" id="65958"/>
    <lineage>
        <taxon>Bacteria</taxon>
        <taxon>Pseudomonadati</taxon>
        <taxon>Pseudomonadota</taxon>
        <taxon>Alphaproteobacteria</taxon>
        <taxon>Acetobacterales</taxon>
        <taxon>Acetobacteraceae</taxon>
        <taxon>Komagataeibacter</taxon>
    </lineage>
</organism>
<comment type="caution">
    <text evidence="1">The sequence shown here is derived from an EMBL/GenBank/DDBJ whole genome shotgun (WGS) entry which is preliminary data.</text>
</comment>
<proteinExistence type="predicted"/>
<gene>
    <name evidence="1" type="ORF">CFR80_15640</name>
</gene>
<evidence type="ECO:0000313" key="1">
    <source>
        <dbReference type="EMBL" id="PYD79052.1"/>
    </source>
</evidence>
<protein>
    <submittedName>
        <fullName evidence="1">Uncharacterized protein</fullName>
    </submittedName>
</protein>
<accession>A0A318QP26</accession>
<dbReference type="OrthoDB" id="7281904at2"/>
<evidence type="ECO:0000313" key="2">
    <source>
        <dbReference type="Proteomes" id="UP000247417"/>
    </source>
</evidence>
<name>A0A318QP26_9PROT</name>
<dbReference type="AlphaFoldDB" id="A0A318QP26"/>
<sequence length="80" mass="9296">MIDMEIVMSEYKTQDSPGYEWASFEAIRIAGERAREVRAASGEIMTYVQNGWVVREYPGGRVERLALLEEFRDEDFPYPS</sequence>
<dbReference type="STRING" id="940286.GCA_000227565_00073"/>
<dbReference type="Proteomes" id="UP000247417">
    <property type="component" value="Unassembled WGS sequence"/>
</dbReference>
<reference evidence="1 2" key="1">
    <citation type="submission" date="2017-07" db="EMBL/GenBank/DDBJ databases">
        <title>A draft genome sequence of Komagataeibacter oboediens LMG 18849.</title>
        <authorList>
            <person name="Skraban J."/>
            <person name="Cleenwerck I."/>
            <person name="Vandamme P."/>
            <person name="Trcek J."/>
        </authorList>
    </citation>
    <scope>NUCLEOTIDE SEQUENCE [LARGE SCALE GENOMIC DNA]</scope>
    <source>
        <strain evidence="1 2">LMG 18849</strain>
    </source>
</reference>